<feature type="transmembrane region" description="Helical" evidence="1">
    <location>
        <begin position="56"/>
        <end position="78"/>
    </location>
</feature>
<proteinExistence type="predicted"/>
<dbReference type="PATRIC" id="fig|1126211.3.peg.1345"/>
<sequence>MPRYKCESFQIGIAGGNDMSNTTSRLSPDCLSGGVYITEDLRKSYPSREAAADRGFSIWALRFAGIFSITGSVFMGAGNSLRHYMGMRGHFPGNDFV</sequence>
<evidence type="ECO:0000313" key="3">
    <source>
        <dbReference type="Proteomes" id="UP000002878"/>
    </source>
</evidence>
<protein>
    <submittedName>
        <fullName evidence="2">Uncharacterized protein</fullName>
    </submittedName>
</protein>
<reference evidence="2 3" key="1">
    <citation type="journal article" date="2012" name="J. Biotechnol.">
        <title>Genome sequence of the plant growth promoting strain Bacillus amyloliquefaciens subsp. plantarum B9601-Y2 and expression of mersacidin and other secondary metabolites.</title>
        <authorList>
            <person name="He P."/>
            <person name="Hao K."/>
            <person name="Blom J."/>
            <person name="Ruckert C."/>
            <person name="Vater J."/>
            <person name="Mao Z."/>
            <person name="Wu Y."/>
            <person name="Hou M."/>
            <person name="He P."/>
            <person name="He Y."/>
            <person name="Borriss R."/>
        </authorList>
    </citation>
    <scope>NUCLEOTIDE SEQUENCE [LARGE SCALE GENOMIC DNA]</scope>
    <source>
        <strain evidence="2">Y2</strain>
    </source>
</reference>
<accession>I2C458</accession>
<evidence type="ECO:0000256" key="1">
    <source>
        <dbReference type="SAM" id="Phobius"/>
    </source>
</evidence>
<dbReference type="EMBL" id="CP003332">
    <property type="protein sequence ID" value="AFJ61432.1"/>
    <property type="molecule type" value="Genomic_DNA"/>
</dbReference>
<evidence type="ECO:0000313" key="2">
    <source>
        <dbReference type="EMBL" id="AFJ61432.1"/>
    </source>
</evidence>
<name>I2C458_BACAY</name>
<dbReference type="KEGG" id="bqy:MUS_1419"/>
<keyword evidence="1" id="KW-1133">Transmembrane helix</keyword>
<gene>
    <name evidence="2" type="ORF">MUS_1419</name>
</gene>
<dbReference type="Proteomes" id="UP000002878">
    <property type="component" value="Chromosome"/>
</dbReference>
<keyword evidence="1" id="KW-0472">Membrane</keyword>
<dbReference type="HOGENOM" id="CLU_2598692_0_0_9"/>
<keyword evidence="1" id="KW-0812">Transmembrane</keyword>
<organism evidence="2 3">
    <name type="scientific">Bacillus amyloliquefaciens (strain Y2)</name>
    <name type="common">Bacillus amyloliquefaciens subsp. plantarum (strain B9601-Y2)</name>
    <dbReference type="NCBI Taxonomy" id="1155777"/>
    <lineage>
        <taxon>Bacteria</taxon>
        <taxon>Bacillati</taxon>
        <taxon>Bacillota</taxon>
        <taxon>Bacilli</taxon>
        <taxon>Bacillales</taxon>
        <taxon>Bacillaceae</taxon>
        <taxon>Bacillus</taxon>
        <taxon>Bacillus amyloliquefaciens group</taxon>
    </lineage>
</organism>
<dbReference type="AlphaFoldDB" id="I2C458"/>